<feature type="compositionally biased region" description="Basic and acidic residues" evidence="1">
    <location>
        <begin position="179"/>
        <end position="196"/>
    </location>
</feature>
<evidence type="ECO:0000256" key="1">
    <source>
        <dbReference type="SAM" id="MobiDB-lite"/>
    </source>
</evidence>
<feature type="region of interest" description="Disordered" evidence="1">
    <location>
        <begin position="140"/>
        <end position="206"/>
    </location>
</feature>
<evidence type="ECO:0000313" key="2">
    <source>
        <dbReference type="Proteomes" id="UP000887577"/>
    </source>
</evidence>
<protein>
    <submittedName>
        <fullName evidence="3">Uncharacterized protein</fullName>
    </submittedName>
</protein>
<dbReference type="AlphaFoldDB" id="A0A914YAJ0"/>
<evidence type="ECO:0000313" key="3">
    <source>
        <dbReference type="WBParaSite" id="PSU_v2.g16299.t1"/>
    </source>
</evidence>
<proteinExistence type="predicted"/>
<dbReference type="Proteomes" id="UP000887577">
    <property type="component" value="Unplaced"/>
</dbReference>
<feature type="compositionally biased region" description="Acidic residues" evidence="1">
    <location>
        <begin position="197"/>
        <end position="206"/>
    </location>
</feature>
<keyword evidence="2" id="KW-1185">Reference proteome</keyword>
<dbReference type="WBParaSite" id="PSU_v2.g16299.t1">
    <property type="protein sequence ID" value="PSU_v2.g16299.t1"/>
    <property type="gene ID" value="PSU_v2.g16299"/>
</dbReference>
<name>A0A914YAJ0_9BILA</name>
<organism evidence="2 3">
    <name type="scientific">Panagrolaimus superbus</name>
    <dbReference type="NCBI Taxonomy" id="310955"/>
    <lineage>
        <taxon>Eukaryota</taxon>
        <taxon>Metazoa</taxon>
        <taxon>Ecdysozoa</taxon>
        <taxon>Nematoda</taxon>
        <taxon>Chromadorea</taxon>
        <taxon>Rhabditida</taxon>
        <taxon>Tylenchina</taxon>
        <taxon>Panagrolaimomorpha</taxon>
        <taxon>Panagrolaimoidea</taxon>
        <taxon>Panagrolaimidae</taxon>
        <taxon>Panagrolaimus</taxon>
    </lineage>
</organism>
<accession>A0A914YAJ0</accession>
<sequence length="206" mass="24096">MHLSDCDPENQERFALAVTKDENFVRPKCSFKIRKNLEVMKSKDFIQNFRMFRDFEYDRKPKPLPQSEEKTEIDLIKERREKLRNMTTARRTNDIPAYILDGIAESLFADEKEDVETMEFIKGIRVPITSLVEEFLAEKKRKEKEENDEEMLESEKNDESTTPTTALSMEIDEPTAAKPIEEEKVPTVEGEEKVPTVEEEEDAQNV</sequence>
<reference evidence="3" key="1">
    <citation type="submission" date="2022-11" db="UniProtKB">
        <authorList>
            <consortium name="WormBaseParasite"/>
        </authorList>
    </citation>
    <scope>IDENTIFICATION</scope>
</reference>